<gene>
    <name evidence="3" type="ORF">HCU73_08365</name>
</gene>
<dbReference type="SUPFAM" id="SSF54373">
    <property type="entry name" value="FAD-linked reductases, C-terminal domain"/>
    <property type="match status" value="1"/>
</dbReference>
<proteinExistence type="predicted"/>
<evidence type="ECO:0000259" key="2">
    <source>
        <dbReference type="Pfam" id="PF01266"/>
    </source>
</evidence>
<dbReference type="RefSeq" id="WP_168622964.1">
    <property type="nucleotide sequence ID" value="NZ_JAAZQQ010000002.1"/>
</dbReference>
<organism evidence="3 4">
    <name type="scientific">Roseicyclus persicicus</name>
    <dbReference type="NCBI Taxonomy" id="2650661"/>
    <lineage>
        <taxon>Bacteria</taxon>
        <taxon>Pseudomonadati</taxon>
        <taxon>Pseudomonadota</taxon>
        <taxon>Alphaproteobacteria</taxon>
        <taxon>Rhodobacterales</taxon>
        <taxon>Roseobacteraceae</taxon>
        <taxon>Roseicyclus</taxon>
    </lineage>
</organism>
<dbReference type="GO" id="GO:0005737">
    <property type="term" value="C:cytoplasm"/>
    <property type="evidence" value="ECO:0007669"/>
    <property type="project" value="TreeGrafter"/>
</dbReference>
<dbReference type="InterPro" id="IPR036188">
    <property type="entry name" value="FAD/NAD-bd_sf"/>
</dbReference>
<dbReference type="InterPro" id="IPR006076">
    <property type="entry name" value="FAD-dep_OxRdtase"/>
</dbReference>
<comment type="caution">
    <text evidence="3">The sequence shown here is derived from an EMBL/GenBank/DDBJ whole genome shotgun (WGS) entry which is preliminary data.</text>
</comment>
<evidence type="ECO:0000313" key="3">
    <source>
        <dbReference type="EMBL" id="NKX44600.1"/>
    </source>
</evidence>
<dbReference type="Gene3D" id="3.50.50.60">
    <property type="entry name" value="FAD/NAD(P)-binding domain"/>
    <property type="match status" value="2"/>
</dbReference>
<name>A0A7X6GY79_9RHOB</name>
<evidence type="ECO:0000313" key="4">
    <source>
        <dbReference type="Proteomes" id="UP000526408"/>
    </source>
</evidence>
<dbReference type="NCBIfam" id="NF009074">
    <property type="entry name" value="PRK12409.1"/>
    <property type="match status" value="1"/>
</dbReference>
<reference evidence="3 4" key="1">
    <citation type="submission" date="2020-04" db="EMBL/GenBank/DDBJ databases">
        <authorList>
            <person name="Yoon J."/>
        </authorList>
    </citation>
    <scope>NUCLEOTIDE SEQUENCE [LARGE SCALE GENOMIC DNA]</scope>
    <source>
        <strain evidence="3 4">KMU-115</strain>
    </source>
</reference>
<dbReference type="GO" id="GO:0016491">
    <property type="term" value="F:oxidoreductase activity"/>
    <property type="evidence" value="ECO:0007669"/>
    <property type="project" value="UniProtKB-KW"/>
</dbReference>
<accession>A0A7X6GY79</accession>
<dbReference type="Proteomes" id="UP000526408">
    <property type="component" value="Unassembled WGS sequence"/>
</dbReference>
<keyword evidence="4" id="KW-1185">Reference proteome</keyword>
<dbReference type="Pfam" id="PF01266">
    <property type="entry name" value="DAO"/>
    <property type="match status" value="1"/>
</dbReference>
<dbReference type="AlphaFoldDB" id="A0A7X6GY79"/>
<dbReference type="PANTHER" id="PTHR13847:SF289">
    <property type="entry name" value="GLYCINE OXIDASE"/>
    <property type="match status" value="1"/>
</dbReference>
<dbReference type="EMBL" id="JAAZQQ010000002">
    <property type="protein sequence ID" value="NKX44600.1"/>
    <property type="molecule type" value="Genomic_DNA"/>
</dbReference>
<evidence type="ECO:0000256" key="1">
    <source>
        <dbReference type="ARBA" id="ARBA00023002"/>
    </source>
</evidence>
<sequence length="423" mass="46620">MTNIAVIGAGITGVSTASALMDRGHDVTLFDRNRYAAMQTSFANGGQLSASNAETWNRWATVFKGMRWMLTRGAPLLVNPTPSWHKYSWMAEFVAAIPRYRQNTVATARMAIAARGLLREKAARYGFYFDAEDRGILHIYTDPAEFAHAGRVTALLAEAGLTRRAVTPAEIRAIEPALRGDFHGGYYTESDFTGDIHRYTTGLARGIAGEGADLRFGTEIEGLRHGPDGVRVTWRQGDERHTERFDAVVICAGVESRRFAAMLGDRVNVYPVKGYSITVRLDDESSQKAAPWVSLLDDQAKIVTSRLGPNRFRIAGTAEFNGTNLDIRDDRIRPLVKWCERFFPGVSTEHAIPWAGLRPMMPDMMPRVGPGRRPRVYYNTGHGHLGWTLSAATAEMLAEAVAVDPALTPARPQRAAALPMAAE</sequence>
<feature type="domain" description="FAD dependent oxidoreductase" evidence="2">
    <location>
        <begin position="4"/>
        <end position="399"/>
    </location>
</feature>
<keyword evidence="1" id="KW-0560">Oxidoreductase</keyword>
<dbReference type="PANTHER" id="PTHR13847">
    <property type="entry name" value="SARCOSINE DEHYDROGENASE-RELATED"/>
    <property type="match status" value="1"/>
</dbReference>
<protein>
    <submittedName>
        <fullName evidence="3">D-amino acid dehydrogenase</fullName>
    </submittedName>
</protein>
<dbReference type="SUPFAM" id="SSF51905">
    <property type="entry name" value="FAD/NAD(P)-binding domain"/>
    <property type="match status" value="1"/>
</dbReference>
<dbReference type="Gene3D" id="3.30.9.10">
    <property type="entry name" value="D-Amino Acid Oxidase, subunit A, domain 2"/>
    <property type="match status" value="1"/>
</dbReference>